<protein>
    <recommendedName>
        <fullName evidence="3">YhaN AAA domain-containing protein</fullName>
    </recommendedName>
</protein>
<dbReference type="RefSeq" id="WP_135347724.1">
    <property type="nucleotide sequence ID" value="NZ_SRJD01000004.1"/>
</dbReference>
<dbReference type="Pfam" id="PF13514">
    <property type="entry name" value="AAA_27"/>
    <property type="match status" value="1"/>
</dbReference>
<evidence type="ECO:0000256" key="1">
    <source>
        <dbReference type="SAM" id="Coils"/>
    </source>
</evidence>
<gene>
    <name evidence="4" type="ORF">E4665_05140</name>
</gene>
<dbReference type="EMBL" id="SRJD01000004">
    <property type="protein sequence ID" value="TGA99170.1"/>
    <property type="molecule type" value="Genomic_DNA"/>
</dbReference>
<evidence type="ECO:0000313" key="5">
    <source>
        <dbReference type="Proteomes" id="UP000298347"/>
    </source>
</evidence>
<sequence length="931" mass="106844">MKIKELDIHQFGRFEGRKINLPESPFAFIYGANEAGKSTVMNFILCTLFGYPQRTALRKWVDEGAEVRIGGSVVFAGDDGRDYRLERVYTKNGAPELFIGNSERSSINKVLPGVDRMLFRNVFCFDLDGLRGIEKTKPSDLNDLLLGAGMIGSSHLSDLEHELAKKTDLIFKKKGKVPEINQLFQRLDQSAADLKKWEKKLDVYREIQQGIAKDQMEIRKLEDERKIVQARFMEWTAFSSVRPLIAGFRLLEEEIGDAETSVSFPKWGRSRFSDLEKLAAGTDNEIADLNEQIQFLNESMAAIPIRKNWILAEGRLSAWFHSAARDEQDLREIERLGRKIRANRAGYAALLERLGSEWDTEKILNASVSLPFFRQLKEKVDQWNGLDLEKRNAAHALEMQKTEVDQLELRLKQIENRRTDEETSRAYSGRRASAEGKKKFPALMPVSIAAVLLTILFSGFSAILITPFAALTVLGFGLLLSAFYILAMFRLRQESRPPISGDNDHRREAEARLTEEQLSAARTKCAIQEQNYSSFENRLLEVASHNRNWLKENGYAENSIVPAEEASRLIGEARAFLGKLDELNTELEARGADHNQFIDEKLRLTKELSLPEGDAAYIEQQFNLEKEKYARIHNLVSKRDVLLQQKKRLDQKKARLHHEMLSLFEQVGVENRDRFIEAADQSDRIQSLVEKRDDHLLQMIEGSGGEEQLKHFIADFDQGKWEGIDESNFRARLSDLDGKIRTTRNLLSEKQAENKNLEENDTYRDKLDSYQQLLEEVNSKAREWAVYRTAQWAIERAKDQYRRQRLPKILNRAKAYFESITSGEYVGLQLYQEGGFIAERRDGRHFKADELSRGTAEQLYLSLRLALAELVSPGEKLPLIIDDSLVNFDSERSDRTLTLLKKVSEQRQVILFTCHRMPPHFVSDESVITLA</sequence>
<evidence type="ECO:0000313" key="4">
    <source>
        <dbReference type="EMBL" id="TGA99170.1"/>
    </source>
</evidence>
<evidence type="ECO:0000256" key="2">
    <source>
        <dbReference type="SAM" id="Phobius"/>
    </source>
</evidence>
<dbReference type="PANTHER" id="PTHR41259:SF1">
    <property type="entry name" value="DOUBLE-STRAND BREAK REPAIR RAD50 ATPASE, PUTATIVE-RELATED"/>
    <property type="match status" value="1"/>
</dbReference>
<feature type="coiled-coil region" evidence="1">
    <location>
        <begin position="272"/>
        <end position="299"/>
    </location>
</feature>
<accession>A0A4Z0GRS2</accession>
<dbReference type="InterPro" id="IPR038734">
    <property type="entry name" value="YhaN_AAA"/>
</dbReference>
<dbReference type="SUPFAM" id="SSF52540">
    <property type="entry name" value="P-loop containing nucleoside triphosphate hydrolases"/>
    <property type="match status" value="1"/>
</dbReference>
<dbReference type="OrthoDB" id="9764467at2"/>
<dbReference type="InterPro" id="IPR027417">
    <property type="entry name" value="P-loop_NTPase"/>
</dbReference>
<feature type="coiled-coil region" evidence="1">
    <location>
        <begin position="740"/>
        <end position="780"/>
    </location>
</feature>
<dbReference type="Gene3D" id="3.40.50.300">
    <property type="entry name" value="P-loop containing nucleotide triphosphate hydrolases"/>
    <property type="match status" value="2"/>
</dbReference>
<name>A0A4Z0GRS2_9BACL</name>
<evidence type="ECO:0000259" key="3">
    <source>
        <dbReference type="Pfam" id="PF13514"/>
    </source>
</evidence>
<reference evidence="4 5" key="1">
    <citation type="journal article" date="2015" name="Int. J. Syst. Evol. Microbiol.">
        <title>Sporolactobacillus shoreae sp. nov. and Sporolactobacillus spathodeae sp. nov., two spore-forming lactic acid bacteria isolated from tree barks in Thailand.</title>
        <authorList>
            <person name="Thamacharoensuk T."/>
            <person name="Kitahara M."/>
            <person name="Ohkuma M."/>
            <person name="Thongchul N."/>
            <person name="Tanasupawat S."/>
        </authorList>
    </citation>
    <scope>NUCLEOTIDE SEQUENCE [LARGE SCALE GENOMIC DNA]</scope>
    <source>
        <strain evidence="4 5">BK92</strain>
    </source>
</reference>
<feature type="coiled-coil region" evidence="1">
    <location>
        <begin position="180"/>
        <end position="231"/>
    </location>
</feature>
<keyword evidence="1" id="KW-0175">Coiled coil</keyword>
<keyword evidence="2" id="KW-1133">Transmembrane helix</keyword>
<keyword evidence="5" id="KW-1185">Reference proteome</keyword>
<proteinExistence type="predicted"/>
<organism evidence="4 5">
    <name type="scientific">Sporolactobacillus shoreae</name>
    <dbReference type="NCBI Taxonomy" id="1465501"/>
    <lineage>
        <taxon>Bacteria</taxon>
        <taxon>Bacillati</taxon>
        <taxon>Bacillota</taxon>
        <taxon>Bacilli</taxon>
        <taxon>Bacillales</taxon>
        <taxon>Sporolactobacillaceae</taxon>
        <taxon>Sporolactobacillus</taxon>
    </lineage>
</organism>
<comment type="caution">
    <text evidence="4">The sequence shown here is derived from an EMBL/GenBank/DDBJ whole genome shotgun (WGS) entry which is preliminary data.</text>
</comment>
<dbReference type="Proteomes" id="UP000298347">
    <property type="component" value="Unassembled WGS sequence"/>
</dbReference>
<feature type="coiled-coil region" evidence="1">
    <location>
        <begin position="390"/>
        <end position="424"/>
    </location>
</feature>
<keyword evidence="2" id="KW-0472">Membrane</keyword>
<feature type="transmembrane region" description="Helical" evidence="2">
    <location>
        <begin position="468"/>
        <end position="489"/>
    </location>
</feature>
<feature type="domain" description="YhaN AAA" evidence="3">
    <location>
        <begin position="1"/>
        <end position="196"/>
    </location>
</feature>
<feature type="transmembrane region" description="Helical" evidence="2">
    <location>
        <begin position="440"/>
        <end position="462"/>
    </location>
</feature>
<dbReference type="PANTHER" id="PTHR41259">
    <property type="entry name" value="DOUBLE-STRAND BREAK REPAIR RAD50 ATPASE, PUTATIVE-RELATED"/>
    <property type="match status" value="1"/>
</dbReference>
<dbReference type="AlphaFoldDB" id="A0A4Z0GRS2"/>
<keyword evidence="2" id="KW-0812">Transmembrane</keyword>